<feature type="region of interest" description="Disordered" evidence="2">
    <location>
        <begin position="262"/>
        <end position="284"/>
    </location>
</feature>
<accession>A0A6A5TH42</accession>
<protein>
    <recommendedName>
        <fullName evidence="3">C2H2-type domain-containing protein</fullName>
    </recommendedName>
</protein>
<reference evidence="4" key="1">
    <citation type="journal article" date="2020" name="Stud. Mycol.">
        <title>101 Dothideomycetes genomes: a test case for predicting lifestyles and emergence of pathogens.</title>
        <authorList>
            <person name="Haridas S."/>
            <person name="Albert R."/>
            <person name="Binder M."/>
            <person name="Bloem J."/>
            <person name="Labutti K."/>
            <person name="Salamov A."/>
            <person name="Andreopoulos B."/>
            <person name="Baker S."/>
            <person name="Barry K."/>
            <person name="Bills G."/>
            <person name="Bluhm B."/>
            <person name="Cannon C."/>
            <person name="Castanera R."/>
            <person name="Culley D."/>
            <person name="Daum C."/>
            <person name="Ezra D."/>
            <person name="Gonzalez J."/>
            <person name="Henrissat B."/>
            <person name="Kuo A."/>
            <person name="Liang C."/>
            <person name="Lipzen A."/>
            <person name="Lutzoni F."/>
            <person name="Magnuson J."/>
            <person name="Mondo S."/>
            <person name="Nolan M."/>
            <person name="Ohm R."/>
            <person name="Pangilinan J."/>
            <person name="Park H.-J."/>
            <person name="Ramirez L."/>
            <person name="Alfaro M."/>
            <person name="Sun H."/>
            <person name="Tritt A."/>
            <person name="Yoshinaga Y."/>
            <person name="Zwiers L.-H."/>
            <person name="Turgeon B."/>
            <person name="Goodwin S."/>
            <person name="Spatafora J."/>
            <person name="Crous P."/>
            <person name="Grigoriev I."/>
        </authorList>
    </citation>
    <scope>NUCLEOTIDE SEQUENCE</scope>
    <source>
        <strain evidence="4">CBS 675.92</strain>
    </source>
</reference>
<dbReference type="EMBL" id="ML977014">
    <property type="protein sequence ID" value="KAF1951921.1"/>
    <property type="molecule type" value="Genomic_DNA"/>
</dbReference>
<evidence type="ECO:0000256" key="2">
    <source>
        <dbReference type="SAM" id="MobiDB-lite"/>
    </source>
</evidence>
<sequence length="284" mass="31064">MEGLPNDDKTIWPRSRWSGTTSVQSQPFCHQYPSNGYTVPDGNDRLQAYEAPTVSMAYQSVGPYTNTPGLSPGVGHGHYGGGYQPTMNVTYGLEGNLPPASQNKIPPEEWHCQDGAQQEHSAIPYDAQYSPNHLLQDSSHHPGVPENKPSGNHLSKHFQNTYSTIYNPTSGQPSNVVSAPPRTILPNPNPEQSRRPSSGSLSDSSTAYSIQCTACGETLTGPHANGNLTRHRRSQRCTAAVEKRSYECDRCDAKFQRSDALLTHKRKKHGHPPGLPRSSHVDGE</sequence>
<feature type="domain" description="C2H2-type" evidence="3">
    <location>
        <begin position="246"/>
        <end position="273"/>
    </location>
</feature>
<feature type="region of interest" description="Disordered" evidence="2">
    <location>
        <begin position="131"/>
        <end position="205"/>
    </location>
</feature>
<dbReference type="PROSITE" id="PS00028">
    <property type="entry name" value="ZINC_FINGER_C2H2_1"/>
    <property type="match status" value="1"/>
</dbReference>
<dbReference type="PROSITE" id="PS50157">
    <property type="entry name" value="ZINC_FINGER_C2H2_2"/>
    <property type="match status" value="1"/>
</dbReference>
<keyword evidence="5" id="KW-1185">Reference proteome</keyword>
<gene>
    <name evidence="4" type="ORF">CC80DRAFT_190078</name>
</gene>
<dbReference type="SUPFAM" id="SSF57667">
    <property type="entry name" value="beta-beta-alpha zinc fingers"/>
    <property type="match status" value="1"/>
</dbReference>
<dbReference type="Gene3D" id="3.30.160.60">
    <property type="entry name" value="Classic Zinc Finger"/>
    <property type="match status" value="1"/>
</dbReference>
<organism evidence="4 5">
    <name type="scientific">Byssothecium circinans</name>
    <dbReference type="NCBI Taxonomy" id="147558"/>
    <lineage>
        <taxon>Eukaryota</taxon>
        <taxon>Fungi</taxon>
        <taxon>Dikarya</taxon>
        <taxon>Ascomycota</taxon>
        <taxon>Pezizomycotina</taxon>
        <taxon>Dothideomycetes</taxon>
        <taxon>Pleosporomycetidae</taxon>
        <taxon>Pleosporales</taxon>
        <taxon>Massarineae</taxon>
        <taxon>Massarinaceae</taxon>
        <taxon>Byssothecium</taxon>
    </lineage>
</organism>
<feature type="compositionally biased region" description="Polar residues" evidence="2">
    <location>
        <begin position="149"/>
        <end position="177"/>
    </location>
</feature>
<feature type="compositionally biased region" description="Basic and acidic residues" evidence="2">
    <location>
        <begin position="1"/>
        <end position="11"/>
    </location>
</feature>
<dbReference type="AlphaFoldDB" id="A0A6A5TH42"/>
<keyword evidence="1" id="KW-0863">Zinc-finger</keyword>
<keyword evidence="1" id="KW-0862">Zinc</keyword>
<evidence type="ECO:0000259" key="3">
    <source>
        <dbReference type="PROSITE" id="PS50157"/>
    </source>
</evidence>
<evidence type="ECO:0000313" key="5">
    <source>
        <dbReference type="Proteomes" id="UP000800035"/>
    </source>
</evidence>
<evidence type="ECO:0000313" key="4">
    <source>
        <dbReference type="EMBL" id="KAF1951921.1"/>
    </source>
</evidence>
<dbReference type="OrthoDB" id="6365676at2759"/>
<feature type="compositionally biased region" description="Low complexity" evidence="2">
    <location>
        <begin position="195"/>
        <end position="205"/>
    </location>
</feature>
<dbReference type="GO" id="GO:0008270">
    <property type="term" value="F:zinc ion binding"/>
    <property type="evidence" value="ECO:0007669"/>
    <property type="project" value="UniProtKB-KW"/>
</dbReference>
<dbReference type="InterPro" id="IPR013087">
    <property type="entry name" value="Znf_C2H2_type"/>
</dbReference>
<evidence type="ECO:0000256" key="1">
    <source>
        <dbReference type="PROSITE-ProRule" id="PRU00042"/>
    </source>
</evidence>
<dbReference type="InterPro" id="IPR036236">
    <property type="entry name" value="Znf_C2H2_sf"/>
</dbReference>
<feature type="region of interest" description="Disordered" evidence="2">
    <location>
        <begin position="1"/>
        <end position="24"/>
    </location>
</feature>
<keyword evidence="1" id="KW-0479">Metal-binding</keyword>
<name>A0A6A5TH42_9PLEO</name>
<dbReference type="Proteomes" id="UP000800035">
    <property type="component" value="Unassembled WGS sequence"/>
</dbReference>
<proteinExistence type="predicted"/>